<comment type="caution">
    <text evidence="2">The sequence shown here is derived from an EMBL/GenBank/DDBJ whole genome shotgun (WGS) entry which is preliminary data.</text>
</comment>
<sequence length="96" mass="11104">MKIGYYAIFNYDEYDEYGISISFPDLPECISCAKTYDEGILMATEALELATFEKKVHEMPKVTPLEDINLSDKEKAVFISYNTEDLDLSTFIFYDE</sequence>
<dbReference type="EMBL" id="JANJZL010000001">
    <property type="protein sequence ID" value="MCR2042688.1"/>
    <property type="molecule type" value="Genomic_DNA"/>
</dbReference>
<keyword evidence="3" id="KW-1185">Reference proteome</keyword>
<feature type="domain" description="HicB-like antitoxin of toxin-antitoxin system" evidence="1">
    <location>
        <begin position="9"/>
        <end position="69"/>
    </location>
</feature>
<dbReference type="AlphaFoldDB" id="A0A9X2S3R0"/>
<organism evidence="2 3">
    <name type="scientific">Anaerosalibacter massiliensis</name>
    <dbReference type="NCBI Taxonomy" id="1347392"/>
    <lineage>
        <taxon>Bacteria</taxon>
        <taxon>Bacillati</taxon>
        <taxon>Bacillota</taxon>
        <taxon>Tissierellia</taxon>
        <taxon>Tissierellales</taxon>
        <taxon>Sporanaerobacteraceae</taxon>
        <taxon>Anaerosalibacter</taxon>
    </lineage>
</organism>
<dbReference type="OrthoDB" id="5419659at2"/>
<proteinExistence type="predicted"/>
<accession>A0A9X2S3R0</accession>
<protein>
    <submittedName>
        <fullName evidence="2">Type II toxin-antitoxin system HicB family antitoxin</fullName>
    </submittedName>
</protein>
<evidence type="ECO:0000259" key="1">
    <source>
        <dbReference type="Pfam" id="PF15919"/>
    </source>
</evidence>
<evidence type="ECO:0000313" key="3">
    <source>
        <dbReference type="Proteomes" id="UP001142078"/>
    </source>
</evidence>
<dbReference type="InterPro" id="IPR031807">
    <property type="entry name" value="HicB-like"/>
</dbReference>
<dbReference type="Proteomes" id="UP001142078">
    <property type="component" value="Unassembled WGS sequence"/>
</dbReference>
<reference evidence="2" key="1">
    <citation type="submission" date="2022-07" db="EMBL/GenBank/DDBJ databases">
        <title>Enhanced cultured diversity of the mouse gut microbiota enables custom-made synthetic communities.</title>
        <authorList>
            <person name="Afrizal A."/>
        </authorList>
    </citation>
    <scope>NUCLEOTIDE SEQUENCE</scope>
    <source>
        <strain evidence="2">DSM 29482</strain>
    </source>
</reference>
<dbReference type="Pfam" id="PF15919">
    <property type="entry name" value="HicB_lk_antitox"/>
    <property type="match status" value="1"/>
</dbReference>
<dbReference type="InterPro" id="IPR035069">
    <property type="entry name" value="TTHA1013/TTHA0281-like"/>
</dbReference>
<gene>
    <name evidence="2" type="ORF">NSA23_01025</name>
</gene>
<dbReference type="SUPFAM" id="SSF143100">
    <property type="entry name" value="TTHA1013/TTHA0281-like"/>
    <property type="match status" value="1"/>
</dbReference>
<name>A0A9X2S3R0_9FIRM</name>
<evidence type="ECO:0000313" key="2">
    <source>
        <dbReference type="EMBL" id="MCR2042688.1"/>
    </source>
</evidence>
<dbReference type="Gene3D" id="3.30.160.250">
    <property type="match status" value="1"/>
</dbReference>
<dbReference type="RefSeq" id="WP_050069810.1">
    <property type="nucleotide sequence ID" value="NZ_CABKTM010000043.1"/>
</dbReference>